<reference evidence="3 4" key="1">
    <citation type="submission" date="2019-01" db="EMBL/GenBank/DDBJ databases">
        <title>A draft genome assembly of the solar-powered sea slug Elysia chlorotica.</title>
        <authorList>
            <person name="Cai H."/>
            <person name="Li Q."/>
            <person name="Fang X."/>
            <person name="Li J."/>
            <person name="Curtis N.E."/>
            <person name="Altenburger A."/>
            <person name="Shibata T."/>
            <person name="Feng M."/>
            <person name="Maeda T."/>
            <person name="Schwartz J.A."/>
            <person name="Shigenobu S."/>
            <person name="Lundholm N."/>
            <person name="Nishiyama T."/>
            <person name="Yang H."/>
            <person name="Hasebe M."/>
            <person name="Li S."/>
            <person name="Pierce S.K."/>
            <person name="Wang J."/>
        </authorList>
    </citation>
    <scope>NUCLEOTIDE SEQUENCE [LARGE SCALE GENOMIC DNA]</scope>
    <source>
        <strain evidence="3">EC2010</strain>
        <tissue evidence="3">Whole organism of an adult</tissue>
    </source>
</reference>
<keyword evidence="2" id="KW-0812">Transmembrane</keyword>
<keyword evidence="2" id="KW-1133">Transmembrane helix</keyword>
<sequence length="307" mass="34300">MECLCSNEYSSCIFKYEEKRSGKSIVTDVREIRERSEHSTFICKMPAGNVGEATCRREAAESNSCHSNNVCTFSRLNTWKLSDCPVSCVTLGWYLYQVNYTYLQGSEKIGQAICESARTTETILTSTTPINDRKDPTVTIAVVFACIILVLIICVFLGRVIYKKKRRESKTKAHQHAAVDSYAISKGGKNAINLDNEECDIPVDPDVQKSDVYYATVGHTYSTIPDNAPKSSEIKPGGNEGSHEPSTPGASCLPDYDSKPIFNQSNDARNIYSHLENSRENAREEISRSILRTYDLQNFLDDSQPSQ</sequence>
<keyword evidence="4" id="KW-1185">Reference proteome</keyword>
<gene>
    <name evidence="3" type="ORF">EGW08_010146</name>
</gene>
<dbReference type="Proteomes" id="UP000271974">
    <property type="component" value="Unassembled WGS sequence"/>
</dbReference>
<evidence type="ECO:0000313" key="4">
    <source>
        <dbReference type="Proteomes" id="UP000271974"/>
    </source>
</evidence>
<evidence type="ECO:0000256" key="2">
    <source>
        <dbReference type="SAM" id="Phobius"/>
    </source>
</evidence>
<proteinExistence type="predicted"/>
<evidence type="ECO:0000313" key="3">
    <source>
        <dbReference type="EMBL" id="RUS82101.1"/>
    </source>
</evidence>
<comment type="caution">
    <text evidence="3">The sequence shown here is derived from an EMBL/GenBank/DDBJ whole genome shotgun (WGS) entry which is preliminary data.</text>
</comment>
<protein>
    <submittedName>
        <fullName evidence="3">Uncharacterized protein</fullName>
    </submittedName>
</protein>
<accession>A0A3S1HLX8</accession>
<feature type="region of interest" description="Disordered" evidence="1">
    <location>
        <begin position="224"/>
        <end position="265"/>
    </location>
</feature>
<feature type="transmembrane region" description="Helical" evidence="2">
    <location>
        <begin position="138"/>
        <end position="162"/>
    </location>
</feature>
<organism evidence="3 4">
    <name type="scientific">Elysia chlorotica</name>
    <name type="common">Eastern emerald elysia</name>
    <name type="synonym">Sea slug</name>
    <dbReference type="NCBI Taxonomy" id="188477"/>
    <lineage>
        <taxon>Eukaryota</taxon>
        <taxon>Metazoa</taxon>
        <taxon>Spiralia</taxon>
        <taxon>Lophotrochozoa</taxon>
        <taxon>Mollusca</taxon>
        <taxon>Gastropoda</taxon>
        <taxon>Heterobranchia</taxon>
        <taxon>Euthyneura</taxon>
        <taxon>Panpulmonata</taxon>
        <taxon>Sacoglossa</taxon>
        <taxon>Placobranchoidea</taxon>
        <taxon>Plakobranchidae</taxon>
        <taxon>Elysia</taxon>
    </lineage>
</organism>
<dbReference type="AlphaFoldDB" id="A0A3S1HLX8"/>
<evidence type="ECO:0000256" key="1">
    <source>
        <dbReference type="SAM" id="MobiDB-lite"/>
    </source>
</evidence>
<keyword evidence="2" id="KW-0472">Membrane</keyword>
<name>A0A3S1HLX8_ELYCH</name>
<dbReference type="EMBL" id="RQTK01000303">
    <property type="protein sequence ID" value="RUS82101.1"/>
    <property type="molecule type" value="Genomic_DNA"/>
</dbReference>